<dbReference type="PRINTS" id="PR01039">
    <property type="entry name" value="TRNASYNTHTRP"/>
</dbReference>
<evidence type="ECO:0000256" key="2">
    <source>
        <dbReference type="ARBA" id="ARBA00013161"/>
    </source>
</evidence>
<comment type="caution">
    <text evidence="13">The sequence shown here is derived from an EMBL/GenBank/DDBJ whole genome shotgun (WGS) entry which is preliminary data.</text>
</comment>
<dbReference type="InterPro" id="IPR000738">
    <property type="entry name" value="WHEP-TRS_dom"/>
</dbReference>
<dbReference type="SUPFAM" id="SSF47060">
    <property type="entry name" value="S15/NS1 RNA-binding domain"/>
    <property type="match status" value="1"/>
</dbReference>
<dbReference type="Gene3D" id="1.10.287.10">
    <property type="entry name" value="S15/NS1, RNA-binding"/>
    <property type="match status" value="1"/>
</dbReference>
<dbReference type="EMBL" id="WKFB01000479">
    <property type="protein sequence ID" value="KAF6721865.1"/>
    <property type="molecule type" value="Genomic_DNA"/>
</dbReference>
<comment type="similarity">
    <text evidence="1 11">Belongs to the class-I aminoacyl-tRNA synthetase family.</text>
</comment>
<proteinExistence type="inferred from homology"/>
<dbReference type="InterPro" id="IPR001412">
    <property type="entry name" value="aa-tRNA-synth_I_CS"/>
</dbReference>
<dbReference type="GO" id="GO:0005524">
    <property type="term" value="F:ATP binding"/>
    <property type="evidence" value="ECO:0007669"/>
    <property type="project" value="UniProtKB-KW"/>
</dbReference>
<keyword evidence="7 11" id="KW-0067">ATP-binding</keyword>
<dbReference type="InterPro" id="IPR002305">
    <property type="entry name" value="aa-tRNA-synth_Ic"/>
</dbReference>
<evidence type="ECO:0000259" key="12">
    <source>
        <dbReference type="PROSITE" id="PS51185"/>
    </source>
</evidence>
<dbReference type="Gene3D" id="1.10.240.10">
    <property type="entry name" value="Tyrosyl-Transfer RNA Synthetase"/>
    <property type="match status" value="1"/>
</dbReference>
<dbReference type="FunFam" id="3.40.50.620:FF:000654">
    <property type="entry name" value="Protein CBR-WARS-1"/>
    <property type="match status" value="1"/>
</dbReference>
<sequence length="473" mass="53894">MTDSQGEVTPLELYEKLNVQEKKSDPLKTAKAEKADIDTAVQLLLKLKTDYKHLTGQDYKAGCPPPENVVNQDNGSATDGIDEEDNVDPWNVSTSNAKGVDYDKLIVRFGSSKIEKELVDRIEKVTGQKPHRFLRRGIFFSHRDMHQVLDAYEKNKSFYLYTGRGPSSEAMHVGHLIPFIFTKWLQDVFDIPLVIQLTDDEKYLWKDLTIEECHRFAVENAKDIIACGFDVNKTFIFSDFDYMGSSPEFYRNVVKIQKHCDSIIRLKGSLALQTVTALEKSASRPSKQHHPLATPSLRFLVDEKTVQCLIPCAIDQDPYFRMTRDVAPRIGYPKPALLHSSFFPALQGAQTKMSASDANSSIFLTDTPKQIKNKINKHAFSGGKDTIEEHRKFGGNPDVDVSFMYLTFFLDDDEQLEKIKQDYSSGALLTGELKKILIETLQPMIAQHQERRKQVTEETVKQFMTPRPLNYKL</sequence>
<evidence type="ECO:0000256" key="3">
    <source>
        <dbReference type="ARBA" id="ARBA00013782"/>
    </source>
</evidence>
<accession>A0A834F1R9</accession>
<dbReference type="EC" id="6.1.1.2" evidence="2"/>
<protein>
    <recommendedName>
        <fullName evidence="3">Tryptophan--tRNA ligase, cytoplasmic</fullName>
        <ecNumber evidence="2">6.1.1.2</ecNumber>
    </recommendedName>
    <alternativeName>
        <fullName evidence="10">Tryptophanyl-tRNA synthetase</fullName>
    </alternativeName>
</protein>
<organism evidence="13 14">
    <name type="scientific">Oryzias melastigma</name>
    <name type="common">Marine medaka</name>
    <dbReference type="NCBI Taxonomy" id="30732"/>
    <lineage>
        <taxon>Eukaryota</taxon>
        <taxon>Metazoa</taxon>
        <taxon>Chordata</taxon>
        <taxon>Craniata</taxon>
        <taxon>Vertebrata</taxon>
        <taxon>Euteleostomi</taxon>
        <taxon>Actinopterygii</taxon>
        <taxon>Neopterygii</taxon>
        <taxon>Teleostei</taxon>
        <taxon>Neoteleostei</taxon>
        <taxon>Acanthomorphata</taxon>
        <taxon>Ovalentaria</taxon>
        <taxon>Atherinomorphae</taxon>
        <taxon>Beloniformes</taxon>
        <taxon>Adrianichthyidae</taxon>
        <taxon>Oryziinae</taxon>
        <taxon>Oryzias</taxon>
    </lineage>
</organism>
<dbReference type="AlphaFoldDB" id="A0A834F1R9"/>
<evidence type="ECO:0000256" key="6">
    <source>
        <dbReference type="ARBA" id="ARBA00022741"/>
    </source>
</evidence>
<keyword evidence="4" id="KW-0597">Phosphoprotein</keyword>
<dbReference type="GO" id="GO:0004830">
    <property type="term" value="F:tryptophan-tRNA ligase activity"/>
    <property type="evidence" value="ECO:0007669"/>
    <property type="project" value="UniProtKB-EC"/>
</dbReference>
<evidence type="ECO:0000256" key="5">
    <source>
        <dbReference type="ARBA" id="ARBA00022598"/>
    </source>
</evidence>
<evidence type="ECO:0000256" key="7">
    <source>
        <dbReference type="ARBA" id="ARBA00022840"/>
    </source>
</evidence>
<evidence type="ECO:0000256" key="4">
    <source>
        <dbReference type="ARBA" id="ARBA00022553"/>
    </source>
</evidence>
<feature type="domain" description="WHEP-TRS" evidence="12">
    <location>
        <begin position="9"/>
        <end position="65"/>
    </location>
</feature>
<dbReference type="InterPro" id="IPR009068">
    <property type="entry name" value="uS15_NS1_RNA-bd_sf"/>
</dbReference>
<dbReference type="GO" id="GO:0005737">
    <property type="term" value="C:cytoplasm"/>
    <property type="evidence" value="ECO:0007669"/>
    <property type="project" value="TreeGrafter"/>
</dbReference>
<evidence type="ECO:0000256" key="10">
    <source>
        <dbReference type="ARBA" id="ARBA00030268"/>
    </source>
</evidence>
<dbReference type="NCBIfam" id="TIGR00233">
    <property type="entry name" value="trpS"/>
    <property type="match status" value="1"/>
</dbReference>
<dbReference type="SUPFAM" id="SSF52374">
    <property type="entry name" value="Nucleotidylyl transferase"/>
    <property type="match status" value="1"/>
</dbReference>
<dbReference type="PANTHER" id="PTHR10055">
    <property type="entry name" value="TRYPTOPHANYL-TRNA SYNTHETASE"/>
    <property type="match status" value="1"/>
</dbReference>
<dbReference type="Proteomes" id="UP000646548">
    <property type="component" value="Unassembled WGS sequence"/>
</dbReference>
<dbReference type="GO" id="GO:0006436">
    <property type="term" value="P:tryptophanyl-tRNA aminoacylation"/>
    <property type="evidence" value="ECO:0007669"/>
    <property type="project" value="InterPro"/>
</dbReference>
<dbReference type="InterPro" id="IPR002306">
    <property type="entry name" value="Trp-tRNA-ligase"/>
</dbReference>
<evidence type="ECO:0000313" key="13">
    <source>
        <dbReference type="EMBL" id="KAF6721865.1"/>
    </source>
</evidence>
<reference evidence="13" key="1">
    <citation type="journal article" name="BMC Genomics">
        <title>Long-read sequencing and de novo genome assembly of marine medaka (Oryzias melastigma).</title>
        <authorList>
            <person name="Liang P."/>
            <person name="Saqib H.S.A."/>
            <person name="Ni X."/>
            <person name="Shen Y."/>
        </authorList>
    </citation>
    <scope>NUCLEOTIDE SEQUENCE</scope>
    <source>
        <strain evidence="13">Bigg-433</strain>
    </source>
</reference>
<dbReference type="CDD" id="cd00936">
    <property type="entry name" value="WEPRS_RNA"/>
    <property type="match status" value="1"/>
</dbReference>
<dbReference type="InterPro" id="IPR014729">
    <property type="entry name" value="Rossmann-like_a/b/a_fold"/>
</dbReference>
<dbReference type="CDD" id="cd00806">
    <property type="entry name" value="TrpRS_core"/>
    <property type="match status" value="1"/>
</dbReference>
<keyword evidence="8 11" id="KW-0648">Protein biosynthesis</keyword>
<keyword evidence="6 11" id="KW-0547">Nucleotide-binding</keyword>
<evidence type="ECO:0000313" key="14">
    <source>
        <dbReference type="Proteomes" id="UP000646548"/>
    </source>
</evidence>
<gene>
    <name evidence="13" type="ORF">FQA47_016364</name>
</gene>
<dbReference type="Pfam" id="PF00579">
    <property type="entry name" value="tRNA-synt_1b"/>
    <property type="match status" value="1"/>
</dbReference>
<evidence type="ECO:0000256" key="11">
    <source>
        <dbReference type="RuleBase" id="RU363036"/>
    </source>
</evidence>
<dbReference type="FunFam" id="1.10.240.10:FF:000003">
    <property type="entry name" value="Tryptophan--tRNA ligase, cytoplasmic"/>
    <property type="match status" value="1"/>
</dbReference>
<evidence type="ECO:0000256" key="9">
    <source>
        <dbReference type="ARBA" id="ARBA00023146"/>
    </source>
</evidence>
<dbReference type="FunFam" id="3.40.50.620:FF:000460">
    <property type="entry name" value="Tryptophan--tRNA ligase, cytoplasmic"/>
    <property type="match status" value="1"/>
</dbReference>
<keyword evidence="5 11" id="KW-0436">Ligase</keyword>
<dbReference type="PROSITE" id="PS51185">
    <property type="entry name" value="WHEP_TRS_2"/>
    <property type="match status" value="1"/>
</dbReference>
<keyword evidence="9 11" id="KW-0030">Aminoacyl-tRNA synthetase</keyword>
<evidence type="ECO:0000256" key="1">
    <source>
        <dbReference type="ARBA" id="ARBA00005594"/>
    </source>
</evidence>
<dbReference type="Gene3D" id="3.40.50.620">
    <property type="entry name" value="HUPs"/>
    <property type="match status" value="1"/>
</dbReference>
<dbReference type="PROSITE" id="PS00178">
    <property type="entry name" value="AA_TRNA_LIGASE_I"/>
    <property type="match status" value="1"/>
</dbReference>
<dbReference type="SMART" id="SM00991">
    <property type="entry name" value="WHEP-TRS"/>
    <property type="match status" value="1"/>
</dbReference>
<dbReference type="Pfam" id="PF00458">
    <property type="entry name" value="WHEP-TRS"/>
    <property type="match status" value="1"/>
</dbReference>
<name>A0A834F1R9_ORYME</name>
<dbReference type="PANTHER" id="PTHR10055:SF1">
    <property type="entry name" value="TRYPTOPHAN--TRNA LIGASE, CYTOPLASMIC"/>
    <property type="match status" value="1"/>
</dbReference>
<evidence type="ECO:0000256" key="8">
    <source>
        <dbReference type="ARBA" id="ARBA00022917"/>
    </source>
</evidence>